<evidence type="ECO:0000313" key="8">
    <source>
        <dbReference type="EMBL" id="GIH10846.1"/>
    </source>
</evidence>
<dbReference type="InterPro" id="IPR036396">
    <property type="entry name" value="Cyt_P450_sf"/>
</dbReference>
<dbReference type="Proteomes" id="UP000612899">
    <property type="component" value="Unassembled WGS sequence"/>
</dbReference>
<dbReference type="GO" id="GO:0005506">
    <property type="term" value="F:iron ion binding"/>
    <property type="evidence" value="ECO:0007669"/>
    <property type="project" value="InterPro"/>
</dbReference>
<dbReference type="EMBL" id="BONY01000109">
    <property type="protein sequence ID" value="GIH10846.1"/>
    <property type="molecule type" value="Genomic_DNA"/>
</dbReference>
<dbReference type="GO" id="GO:0020037">
    <property type="term" value="F:heme binding"/>
    <property type="evidence" value="ECO:0007669"/>
    <property type="project" value="InterPro"/>
</dbReference>
<dbReference type="AlphaFoldDB" id="A0A8J3QHQ3"/>
<proteinExistence type="inferred from homology"/>
<evidence type="ECO:0000256" key="4">
    <source>
        <dbReference type="ARBA" id="ARBA00023002"/>
    </source>
</evidence>
<dbReference type="PANTHER" id="PTHR46696">
    <property type="entry name" value="P450, PUTATIVE (EUROFUNG)-RELATED"/>
    <property type="match status" value="1"/>
</dbReference>
<dbReference type="GO" id="GO:0017000">
    <property type="term" value="P:antibiotic biosynthetic process"/>
    <property type="evidence" value="ECO:0007669"/>
    <property type="project" value="UniProtKB-ARBA"/>
</dbReference>
<keyword evidence="6 7" id="KW-0503">Monooxygenase</keyword>
<dbReference type="CDD" id="cd11029">
    <property type="entry name" value="CYP107-like"/>
    <property type="match status" value="1"/>
</dbReference>
<dbReference type="FunFam" id="1.10.630.10:FF:000018">
    <property type="entry name" value="Cytochrome P450 monooxygenase"/>
    <property type="match status" value="1"/>
</dbReference>
<dbReference type="SUPFAM" id="SSF48264">
    <property type="entry name" value="Cytochrome P450"/>
    <property type="match status" value="1"/>
</dbReference>
<dbReference type="PRINTS" id="PR00385">
    <property type="entry name" value="P450"/>
</dbReference>
<keyword evidence="9" id="KW-1185">Reference proteome</keyword>
<dbReference type="Gene3D" id="1.10.630.10">
    <property type="entry name" value="Cytochrome P450"/>
    <property type="match status" value="1"/>
</dbReference>
<comment type="similarity">
    <text evidence="1 7">Belongs to the cytochrome P450 family.</text>
</comment>
<dbReference type="InterPro" id="IPR002397">
    <property type="entry name" value="Cyt_P450_B"/>
</dbReference>
<evidence type="ECO:0000256" key="7">
    <source>
        <dbReference type="RuleBase" id="RU000461"/>
    </source>
</evidence>
<evidence type="ECO:0000256" key="1">
    <source>
        <dbReference type="ARBA" id="ARBA00010617"/>
    </source>
</evidence>
<dbReference type="GO" id="GO:0004497">
    <property type="term" value="F:monooxygenase activity"/>
    <property type="evidence" value="ECO:0007669"/>
    <property type="project" value="UniProtKB-KW"/>
</dbReference>
<name>A0A8J3QHQ3_9ACTN</name>
<dbReference type="PRINTS" id="PR00359">
    <property type="entry name" value="BP450"/>
</dbReference>
<sequence length="384" mass="41802">MTANPHPVFAAMRHAAAAHEIPIGPGVTGWMVTRYEEARRALADPRLAKSPTTAVMPPEMVKPGLSKHMLNSDAPEHTRLRKLVSMAFTPRRMEEFRPRVQAISDALIESLKGREVIDLIDDYAFPLPFQVICELIGVPMVDRDDFRAWSNLLLDQFAQGSPEAAAAATSMVDYVGKLVIRKRDEPDEALLSGLIAARDAGDKLDDDELTSLVFLLLVAGHETTVNLIGNAMYLLLSRPDQAKALRDDPAAIPAAVEEVLRFESPVKTATLRISVAPVEVGEVTIPPGQLVLISLLSANRDSSAFTQPDELDLTRSEGQHLAFGHGIHFCLGAPLARIEARIAIESLLSQFPQMTAEGDLASPQWRPGLLLRGLAHLPVNLGAH</sequence>
<evidence type="ECO:0000256" key="3">
    <source>
        <dbReference type="ARBA" id="ARBA00022723"/>
    </source>
</evidence>
<evidence type="ECO:0000256" key="5">
    <source>
        <dbReference type="ARBA" id="ARBA00023004"/>
    </source>
</evidence>
<comment type="caution">
    <text evidence="8">The sequence shown here is derived from an EMBL/GenBank/DDBJ whole genome shotgun (WGS) entry which is preliminary data.</text>
</comment>
<keyword evidence="2 7" id="KW-0349">Heme</keyword>
<gene>
    <name evidence="8" type="ORF">Rhe02_89130</name>
</gene>
<keyword evidence="4 7" id="KW-0560">Oxidoreductase</keyword>
<dbReference type="GO" id="GO:0016705">
    <property type="term" value="F:oxidoreductase activity, acting on paired donors, with incorporation or reduction of molecular oxygen"/>
    <property type="evidence" value="ECO:0007669"/>
    <property type="project" value="InterPro"/>
</dbReference>
<dbReference type="InterPro" id="IPR017972">
    <property type="entry name" value="Cyt_P450_CS"/>
</dbReference>
<accession>A0A8J3QHQ3</accession>
<evidence type="ECO:0000256" key="2">
    <source>
        <dbReference type="ARBA" id="ARBA00022617"/>
    </source>
</evidence>
<keyword evidence="5 7" id="KW-0408">Iron</keyword>
<dbReference type="InterPro" id="IPR001128">
    <property type="entry name" value="Cyt_P450"/>
</dbReference>
<dbReference type="PROSITE" id="PS00086">
    <property type="entry name" value="CYTOCHROME_P450"/>
    <property type="match status" value="1"/>
</dbReference>
<evidence type="ECO:0000313" key="9">
    <source>
        <dbReference type="Proteomes" id="UP000612899"/>
    </source>
</evidence>
<keyword evidence="3 7" id="KW-0479">Metal-binding</keyword>
<protein>
    <submittedName>
        <fullName evidence="8">Cytochrome P450</fullName>
    </submittedName>
</protein>
<organism evidence="8 9">
    <name type="scientific">Rhizocola hellebori</name>
    <dbReference type="NCBI Taxonomy" id="1392758"/>
    <lineage>
        <taxon>Bacteria</taxon>
        <taxon>Bacillati</taxon>
        <taxon>Actinomycetota</taxon>
        <taxon>Actinomycetes</taxon>
        <taxon>Micromonosporales</taxon>
        <taxon>Micromonosporaceae</taxon>
        <taxon>Rhizocola</taxon>
    </lineage>
</organism>
<reference evidence="8" key="1">
    <citation type="submission" date="2021-01" db="EMBL/GenBank/DDBJ databases">
        <title>Whole genome shotgun sequence of Rhizocola hellebori NBRC 109834.</title>
        <authorList>
            <person name="Komaki H."/>
            <person name="Tamura T."/>
        </authorList>
    </citation>
    <scope>NUCLEOTIDE SEQUENCE</scope>
    <source>
        <strain evidence="8">NBRC 109834</strain>
    </source>
</reference>
<dbReference type="Pfam" id="PF00067">
    <property type="entry name" value="p450"/>
    <property type="match status" value="1"/>
</dbReference>
<dbReference type="PANTHER" id="PTHR46696:SF1">
    <property type="entry name" value="CYTOCHROME P450 YJIB-RELATED"/>
    <property type="match status" value="1"/>
</dbReference>
<evidence type="ECO:0000256" key="6">
    <source>
        <dbReference type="ARBA" id="ARBA00023033"/>
    </source>
</evidence>